<dbReference type="SMART" id="SM00448">
    <property type="entry name" value="REC"/>
    <property type="match status" value="1"/>
</dbReference>
<evidence type="ECO:0000313" key="10">
    <source>
        <dbReference type="EMBL" id="MBE1508632.1"/>
    </source>
</evidence>
<keyword evidence="11" id="KW-1185">Reference proteome</keyword>
<gene>
    <name evidence="10" type="ORF">H4W29_005877</name>
</gene>
<evidence type="ECO:0000259" key="9">
    <source>
        <dbReference type="PROSITE" id="PS51755"/>
    </source>
</evidence>
<dbReference type="SUPFAM" id="SSF46894">
    <property type="entry name" value="C-terminal effector domain of the bipartite response regulators"/>
    <property type="match status" value="1"/>
</dbReference>
<feature type="domain" description="Response regulatory" evidence="8">
    <location>
        <begin position="76"/>
        <end position="188"/>
    </location>
</feature>
<protein>
    <submittedName>
        <fullName evidence="10">DNA-binding response OmpR family regulator</fullName>
    </submittedName>
</protein>
<evidence type="ECO:0000256" key="2">
    <source>
        <dbReference type="ARBA" id="ARBA00023012"/>
    </source>
</evidence>
<dbReference type="Gene3D" id="3.40.50.2300">
    <property type="match status" value="1"/>
</dbReference>
<keyword evidence="5" id="KW-0804">Transcription</keyword>
<reference evidence="10 11" key="1">
    <citation type="submission" date="2020-10" db="EMBL/GenBank/DDBJ databases">
        <title>Sequencing the genomes of 1000 actinobacteria strains.</title>
        <authorList>
            <person name="Klenk H.-P."/>
        </authorList>
    </citation>
    <scope>NUCLEOTIDE SEQUENCE [LARGE SCALE GENOMIC DNA]</scope>
    <source>
        <strain evidence="10 11">DSM 7307</strain>
    </source>
</reference>
<dbReference type="SMART" id="SM00862">
    <property type="entry name" value="Trans_reg_C"/>
    <property type="match status" value="1"/>
</dbReference>
<feature type="DNA-binding region" description="OmpR/PhoB-type" evidence="7">
    <location>
        <begin position="198"/>
        <end position="296"/>
    </location>
</feature>
<evidence type="ECO:0000256" key="4">
    <source>
        <dbReference type="ARBA" id="ARBA00023125"/>
    </source>
</evidence>
<dbReference type="CDD" id="cd00383">
    <property type="entry name" value="trans_reg_C"/>
    <property type="match status" value="1"/>
</dbReference>
<evidence type="ECO:0000256" key="5">
    <source>
        <dbReference type="ARBA" id="ARBA00023163"/>
    </source>
</evidence>
<feature type="modified residue" description="4-aspartylphosphate" evidence="6">
    <location>
        <position position="125"/>
    </location>
</feature>
<dbReference type="PANTHER" id="PTHR48111:SF4">
    <property type="entry name" value="DNA-BINDING DUAL TRANSCRIPTIONAL REGULATOR OMPR"/>
    <property type="match status" value="1"/>
</dbReference>
<evidence type="ECO:0000313" key="11">
    <source>
        <dbReference type="Proteomes" id="UP000620262"/>
    </source>
</evidence>
<dbReference type="PANTHER" id="PTHR48111">
    <property type="entry name" value="REGULATOR OF RPOS"/>
    <property type="match status" value="1"/>
</dbReference>
<name>A0ABR9IZI9_RHIVS</name>
<dbReference type="EMBL" id="JADBEC010000002">
    <property type="protein sequence ID" value="MBE1508632.1"/>
    <property type="molecule type" value="Genomic_DNA"/>
</dbReference>
<evidence type="ECO:0000256" key="1">
    <source>
        <dbReference type="ARBA" id="ARBA00022553"/>
    </source>
</evidence>
<evidence type="ECO:0000256" key="7">
    <source>
        <dbReference type="PROSITE-ProRule" id="PRU01091"/>
    </source>
</evidence>
<dbReference type="InterPro" id="IPR001867">
    <property type="entry name" value="OmpR/PhoB-type_DNA-bd"/>
</dbReference>
<keyword evidence="2" id="KW-0902">Two-component regulatory system</keyword>
<dbReference type="Pfam" id="PF00072">
    <property type="entry name" value="Response_reg"/>
    <property type="match status" value="1"/>
</dbReference>
<sequence length="306" mass="33687">MLFSILMVSGATSGLQALQLMLHCSIRYPVVPTGTPLVPEEEILIASATMAFESVKALFPSERDAVPYRASKTRQNILVVSADAVECQQLRNLLLQHGFDAVASDNLVEVKALANLNLIDLVIIDLNVGTELGLELLGSMAPVFPVVLLGDERISEIEKVEGLEHGAEDFISKPFGKCEFVARLRVSLRPQAQRPKASRLYSFANLSLRTNARRVRTASGKDISLSATEYNMLVAFLDHPQTILSRDDLIRATRRHAGELAGRSVDVLIVRLRRKIEMDGQILIRTIRGRGYEFAADVQVVVGRAS</sequence>
<comment type="caution">
    <text evidence="10">The sequence shown here is derived from an EMBL/GenBank/DDBJ whole genome shotgun (WGS) entry which is preliminary data.</text>
</comment>
<dbReference type="InterPro" id="IPR011006">
    <property type="entry name" value="CheY-like_superfamily"/>
</dbReference>
<feature type="domain" description="OmpR/PhoB-type" evidence="9">
    <location>
        <begin position="198"/>
        <end position="296"/>
    </location>
</feature>
<dbReference type="InterPro" id="IPR016032">
    <property type="entry name" value="Sig_transdc_resp-reg_C-effctor"/>
</dbReference>
<dbReference type="InterPro" id="IPR036388">
    <property type="entry name" value="WH-like_DNA-bd_sf"/>
</dbReference>
<evidence type="ECO:0000256" key="6">
    <source>
        <dbReference type="PROSITE-ProRule" id="PRU00169"/>
    </source>
</evidence>
<dbReference type="InterPro" id="IPR039420">
    <property type="entry name" value="WalR-like"/>
</dbReference>
<dbReference type="SUPFAM" id="SSF52172">
    <property type="entry name" value="CheY-like"/>
    <property type="match status" value="1"/>
</dbReference>
<keyword evidence="1 6" id="KW-0597">Phosphoprotein</keyword>
<dbReference type="PROSITE" id="PS50110">
    <property type="entry name" value="RESPONSE_REGULATORY"/>
    <property type="match status" value="1"/>
</dbReference>
<evidence type="ECO:0000256" key="3">
    <source>
        <dbReference type="ARBA" id="ARBA00023015"/>
    </source>
</evidence>
<accession>A0ABR9IZI9</accession>
<dbReference type="Gene3D" id="1.10.10.10">
    <property type="entry name" value="Winged helix-like DNA-binding domain superfamily/Winged helix DNA-binding domain"/>
    <property type="match status" value="1"/>
</dbReference>
<keyword evidence="4 7" id="KW-0238">DNA-binding</keyword>
<proteinExistence type="predicted"/>
<dbReference type="Pfam" id="PF00486">
    <property type="entry name" value="Trans_reg_C"/>
    <property type="match status" value="1"/>
</dbReference>
<dbReference type="InterPro" id="IPR001789">
    <property type="entry name" value="Sig_transdc_resp-reg_receiver"/>
</dbReference>
<dbReference type="RefSeq" id="WP_192732196.1">
    <property type="nucleotide sequence ID" value="NZ_BAAAVL010000011.1"/>
</dbReference>
<dbReference type="GO" id="GO:0003677">
    <property type="term" value="F:DNA binding"/>
    <property type="evidence" value="ECO:0007669"/>
    <property type="project" value="UniProtKB-KW"/>
</dbReference>
<dbReference type="PROSITE" id="PS51755">
    <property type="entry name" value="OMPR_PHOB"/>
    <property type="match status" value="1"/>
</dbReference>
<organism evidence="10 11">
    <name type="scientific">Rhizobium viscosum</name>
    <name type="common">Arthrobacter viscosus</name>
    <dbReference type="NCBI Taxonomy" id="1673"/>
    <lineage>
        <taxon>Bacteria</taxon>
        <taxon>Pseudomonadati</taxon>
        <taxon>Pseudomonadota</taxon>
        <taxon>Alphaproteobacteria</taxon>
        <taxon>Hyphomicrobiales</taxon>
        <taxon>Rhizobiaceae</taxon>
        <taxon>Rhizobium/Agrobacterium group</taxon>
        <taxon>Rhizobium</taxon>
    </lineage>
</organism>
<dbReference type="Proteomes" id="UP000620262">
    <property type="component" value="Unassembled WGS sequence"/>
</dbReference>
<keyword evidence="3" id="KW-0805">Transcription regulation</keyword>
<evidence type="ECO:0000259" key="8">
    <source>
        <dbReference type="PROSITE" id="PS50110"/>
    </source>
</evidence>